<keyword evidence="12 13" id="KW-0472">Membrane</keyword>
<keyword evidence="5" id="KW-1003">Cell membrane</keyword>
<evidence type="ECO:0000256" key="5">
    <source>
        <dbReference type="ARBA" id="ARBA00022475"/>
    </source>
</evidence>
<comment type="cofactor">
    <cofactor evidence="1">
        <name>heme</name>
        <dbReference type="ChEBI" id="CHEBI:30413"/>
    </cofactor>
</comment>
<evidence type="ECO:0000256" key="3">
    <source>
        <dbReference type="ARBA" id="ARBA00010747"/>
    </source>
</evidence>
<dbReference type="GO" id="GO:0036397">
    <property type="term" value="F:formate dehydrogenase (quinone) activity"/>
    <property type="evidence" value="ECO:0007669"/>
    <property type="project" value="TreeGrafter"/>
</dbReference>
<evidence type="ECO:0000256" key="13">
    <source>
        <dbReference type="SAM" id="Phobius"/>
    </source>
</evidence>
<feature type="transmembrane region" description="Helical" evidence="13">
    <location>
        <begin position="118"/>
        <end position="138"/>
    </location>
</feature>
<feature type="domain" description="Cytochrome b561 bacterial/Ni-hydrogenase" evidence="14">
    <location>
        <begin position="12"/>
        <end position="186"/>
    </location>
</feature>
<dbReference type="Proteomes" id="UP000255061">
    <property type="component" value="Unassembled WGS sequence"/>
</dbReference>
<organism evidence="16 18">
    <name type="scientific">Shewanella morhuae</name>
    <dbReference type="NCBI Taxonomy" id="365591"/>
    <lineage>
        <taxon>Bacteria</taxon>
        <taxon>Pseudomonadati</taxon>
        <taxon>Pseudomonadota</taxon>
        <taxon>Gammaproteobacteria</taxon>
        <taxon>Alteromonadales</taxon>
        <taxon>Shewanellaceae</taxon>
        <taxon>Shewanella</taxon>
    </lineage>
</organism>
<evidence type="ECO:0000313" key="17">
    <source>
        <dbReference type="Proteomes" id="UP000240506"/>
    </source>
</evidence>
<keyword evidence="7 13" id="KW-0812">Transmembrane</keyword>
<comment type="similarity">
    <text evidence="3">Belongs to the formate dehydrogenase gamma subunit family.</text>
</comment>
<feature type="transmembrane region" description="Helical" evidence="13">
    <location>
        <begin position="150"/>
        <end position="176"/>
    </location>
</feature>
<evidence type="ECO:0000313" key="18">
    <source>
        <dbReference type="Proteomes" id="UP000255061"/>
    </source>
</evidence>
<dbReference type="GO" id="GO:0009061">
    <property type="term" value="P:anaerobic respiration"/>
    <property type="evidence" value="ECO:0007669"/>
    <property type="project" value="TreeGrafter"/>
</dbReference>
<dbReference type="EMBL" id="UGYV01000001">
    <property type="protein sequence ID" value="SUI90594.1"/>
    <property type="molecule type" value="Genomic_DNA"/>
</dbReference>
<dbReference type="InterPro" id="IPR051817">
    <property type="entry name" value="FDH_cytochrome_b556_subunit"/>
</dbReference>
<keyword evidence="11" id="KW-0408">Iron</keyword>
<evidence type="ECO:0000256" key="7">
    <source>
        <dbReference type="ARBA" id="ARBA00022692"/>
    </source>
</evidence>
<evidence type="ECO:0000256" key="12">
    <source>
        <dbReference type="ARBA" id="ARBA00023136"/>
    </source>
</evidence>
<dbReference type="AlphaFoldDB" id="A0A1N6V253"/>
<keyword evidence="6" id="KW-0349">Heme</keyword>
<accession>A0A1N6V253</accession>
<keyword evidence="4" id="KW-0813">Transport</keyword>
<dbReference type="RefSeq" id="WP_076497408.1">
    <property type="nucleotide sequence ID" value="NZ_BPFE01000034.1"/>
</dbReference>
<keyword evidence="8" id="KW-0479">Metal-binding</keyword>
<evidence type="ECO:0000313" key="15">
    <source>
        <dbReference type="EMBL" id="PTA48697.1"/>
    </source>
</evidence>
<dbReference type="GO" id="GO:0046872">
    <property type="term" value="F:metal ion binding"/>
    <property type="evidence" value="ECO:0007669"/>
    <property type="project" value="UniProtKB-KW"/>
</dbReference>
<evidence type="ECO:0000256" key="4">
    <source>
        <dbReference type="ARBA" id="ARBA00022448"/>
    </source>
</evidence>
<dbReference type="InterPro" id="IPR011577">
    <property type="entry name" value="Cyt_b561_bac/Ni-Hgenase"/>
</dbReference>
<evidence type="ECO:0000259" key="14">
    <source>
        <dbReference type="Pfam" id="PF01292"/>
    </source>
</evidence>
<feature type="transmembrane region" description="Helical" evidence="13">
    <location>
        <begin position="21"/>
        <end position="43"/>
    </location>
</feature>
<dbReference type="GO" id="GO:0009055">
    <property type="term" value="F:electron transfer activity"/>
    <property type="evidence" value="ECO:0007669"/>
    <property type="project" value="InterPro"/>
</dbReference>
<dbReference type="InterPro" id="IPR016174">
    <property type="entry name" value="Di-haem_cyt_TM"/>
</dbReference>
<reference evidence="16 18" key="3">
    <citation type="submission" date="2018-06" db="EMBL/GenBank/DDBJ databases">
        <authorList>
            <consortium name="Pathogen Informatics"/>
            <person name="Doyle S."/>
        </authorList>
    </citation>
    <scope>NUCLEOTIDE SEQUENCE [LARGE SCALE GENOMIC DNA]</scope>
    <source>
        <strain evidence="16 18">NCTC10736</strain>
    </source>
</reference>
<evidence type="ECO:0000313" key="16">
    <source>
        <dbReference type="EMBL" id="SUI90594.1"/>
    </source>
</evidence>
<comment type="subcellular location">
    <subcellularLocation>
        <location evidence="2">Cell membrane</location>
        <topology evidence="2">Multi-pass membrane protein</topology>
    </subcellularLocation>
</comment>
<evidence type="ECO:0000256" key="8">
    <source>
        <dbReference type="ARBA" id="ARBA00022723"/>
    </source>
</evidence>
<dbReference type="GO" id="GO:0009326">
    <property type="term" value="C:formate dehydrogenase complex"/>
    <property type="evidence" value="ECO:0007669"/>
    <property type="project" value="InterPro"/>
</dbReference>
<dbReference type="STRING" id="365591.SAMN05421840_103309"/>
<dbReference type="Gene3D" id="1.20.950.20">
    <property type="entry name" value="Transmembrane di-heme cytochromes, Chain C"/>
    <property type="match status" value="1"/>
</dbReference>
<evidence type="ECO:0000256" key="10">
    <source>
        <dbReference type="ARBA" id="ARBA00022989"/>
    </source>
</evidence>
<keyword evidence="17" id="KW-1185">Reference proteome</keyword>
<dbReference type="OrthoDB" id="9790598at2"/>
<name>A0A1N6V253_9GAMM</name>
<feature type="transmembrane region" description="Helical" evidence="13">
    <location>
        <begin position="55"/>
        <end position="76"/>
    </location>
</feature>
<dbReference type="Pfam" id="PF01292">
    <property type="entry name" value="Ni_hydr_CYTB"/>
    <property type="match status" value="1"/>
</dbReference>
<dbReference type="GO" id="GO:0022904">
    <property type="term" value="P:respiratory electron transport chain"/>
    <property type="evidence" value="ECO:0007669"/>
    <property type="project" value="InterPro"/>
</dbReference>
<gene>
    <name evidence="16" type="primary">fdnI_2</name>
    <name evidence="15" type="ORF">C9I43_16625</name>
    <name evidence="16" type="ORF">NCTC10736_03118</name>
</gene>
<evidence type="ECO:0000256" key="6">
    <source>
        <dbReference type="ARBA" id="ARBA00022617"/>
    </source>
</evidence>
<reference evidence="15 17" key="2">
    <citation type="submission" date="2018-04" db="EMBL/GenBank/DDBJ databases">
        <title>Genomic sequence of a freshwater isolate of Shewanella morhuae.</title>
        <authorList>
            <person name="Castillo D.E."/>
            <person name="Gram L."/>
        </authorList>
    </citation>
    <scope>NUCLEOTIDE SEQUENCE [LARGE SCALE GENOMIC DNA]</scope>
    <source>
        <strain evidence="15 17">CW7</strain>
    </source>
</reference>
<evidence type="ECO:0000256" key="2">
    <source>
        <dbReference type="ARBA" id="ARBA00004651"/>
    </source>
</evidence>
<dbReference type="NCBIfam" id="TIGR01583">
    <property type="entry name" value="formate-DH-gamm"/>
    <property type="match status" value="1"/>
</dbReference>
<dbReference type="GO" id="GO:0008863">
    <property type="term" value="F:formate dehydrogenase (NAD+) activity"/>
    <property type="evidence" value="ECO:0007669"/>
    <property type="project" value="InterPro"/>
</dbReference>
<evidence type="ECO:0000256" key="11">
    <source>
        <dbReference type="ARBA" id="ARBA00023004"/>
    </source>
</evidence>
<proteinExistence type="inferred from homology"/>
<reference evidence="15" key="1">
    <citation type="submission" date="2018-03" db="EMBL/GenBank/DDBJ databases">
        <authorList>
            <person name="Dailey F.E."/>
        </authorList>
    </citation>
    <scope>NUCLEOTIDE SEQUENCE</scope>
    <source>
        <strain evidence="15">CW7</strain>
    </source>
</reference>
<accession>A0A380B0Z6</accession>
<keyword evidence="10 13" id="KW-1133">Transmembrane helix</keyword>
<dbReference type="GO" id="GO:0005886">
    <property type="term" value="C:plasma membrane"/>
    <property type="evidence" value="ECO:0007669"/>
    <property type="project" value="UniProtKB-SubCell"/>
</dbReference>
<sequence length="214" mass="24809">MSKHDKQEMIVRHKLFDRICHWFIVAVGLVTFLTGFSIFFPSFQWMGAIAGTPQLARFIHPIAGLMMCLPLMLLLARYYHHNKWEKNDLKWMLAIKDVMFENEEGIPPIGHYNPGQKVLFRTFVVTSIVLTVTGIMMWQPYFAPYFSGVVVGWAILLHAICALIMMIFVIVHFWMATWVEGSVAGMLYGKVSKAWCRKHHPLMLDEHSDVEKKH</sequence>
<evidence type="ECO:0000256" key="1">
    <source>
        <dbReference type="ARBA" id="ARBA00001971"/>
    </source>
</evidence>
<dbReference type="EMBL" id="PYSG01000003">
    <property type="protein sequence ID" value="PTA48697.1"/>
    <property type="molecule type" value="Genomic_DNA"/>
</dbReference>
<dbReference type="Proteomes" id="UP000240506">
    <property type="component" value="Unassembled WGS sequence"/>
</dbReference>
<dbReference type="GO" id="GO:0015944">
    <property type="term" value="P:formate oxidation"/>
    <property type="evidence" value="ECO:0007669"/>
    <property type="project" value="TreeGrafter"/>
</dbReference>
<dbReference type="PANTHER" id="PTHR30074">
    <property type="entry name" value="FORMATE DEHYDROGENASE, NITRATE-INDUCIBLE, CYTOCHROME B556 FDN SUBUNIT"/>
    <property type="match status" value="1"/>
</dbReference>
<evidence type="ECO:0000256" key="9">
    <source>
        <dbReference type="ARBA" id="ARBA00022982"/>
    </source>
</evidence>
<keyword evidence="9" id="KW-0249">Electron transport</keyword>
<dbReference type="PANTHER" id="PTHR30074:SF5">
    <property type="entry name" value="FORMATE DEHYDROGENASE, NITRATE-INDUCIBLE, CYTOCHROME B556(FDN) SUBUNIT"/>
    <property type="match status" value="1"/>
</dbReference>
<dbReference type="InterPro" id="IPR006471">
    <property type="entry name" value="Formate_DH_gsu"/>
</dbReference>
<dbReference type="SUPFAM" id="SSF81342">
    <property type="entry name" value="Transmembrane di-heme cytochromes"/>
    <property type="match status" value="1"/>
</dbReference>
<protein>
    <submittedName>
        <fullName evidence="15">Formate dehydrogenase subunit gamma</fullName>
    </submittedName>
    <submittedName>
        <fullName evidence="16">Formate dehydrogenase-N subunit gamma</fullName>
    </submittedName>
</protein>